<dbReference type="AlphaFoldDB" id="A0A1B1NDG7"/>
<dbReference type="Pfam" id="PF12802">
    <property type="entry name" value="MarR_2"/>
    <property type="match status" value="1"/>
</dbReference>
<proteinExistence type="predicted"/>
<dbReference type="SMART" id="SM00347">
    <property type="entry name" value="HTH_MARR"/>
    <property type="match status" value="1"/>
</dbReference>
<sequence length="156" mass="17154">MDEPLTPADLAPRLAEVYGVLGPVYRRVARIVERDQEVMGMSVGVRAVLDQLRQEGDLPVPAMAREQALSRQFVQRMVNDAQDAGFVRLVDNPAHRRSRLVQLTPAGAQAIEAVHEREQGLLRAVGGDLTGPELDATLRVLRQMLLALEEIERGGA</sequence>
<dbReference type="STRING" id="1758689.SGUI_2035"/>
<evidence type="ECO:0000313" key="3">
    <source>
        <dbReference type="Proteomes" id="UP000092482"/>
    </source>
</evidence>
<dbReference type="PANTHER" id="PTHR33164">
    <property type="entry name" value="TRANSCRIPTIONAL REGULATOR, MARR FAMILY"/>
    <property type="match status" value="1"/>
</dbReference>
<dbReference type="InterPro" id="IPR000835">
    <property type="entry name" value="HTH_MarR-typ"/>
</dbReference>
<reference evidence="2 3" key="1">
    <citation type="submission" date="2016-03" db="EMBL/GenBank/DDBJ databases">
        <title>Shallow-sea hydrothermal system.</title>
        <authorList>
            <person name="Tang K."/>
        </authorList>
    </citation>
    <scope>NUCLEOTIDE SEQUENCE [LARGE SCALE GENOMIC DNA]</scope>
    <source>
        <strain evidence="2 3">JLT9</strain>
    </source>
</reference>
<evidence type="ECO:0000313" key="2">
    <source>
        <dbReference type="EMBL" id="ANS79431.1"/>
    </source>
</evidence>
<dbReference type="GO" id="GO:0003700">
    <property type="term" value="F:DNA-binding transcription factor activity"/>
    <property type="evidence" value="ECO:0007669"/>
    <property type="project" value="InterPro"/>
</dbReference>
<dbReference type="Gene3D" id="1.10.10.10">
    <property type="entry name" value="Winged helix-like DNA-binding domain superfamily/Winged helix DNA-binding domain"/>
    <property type="match status" value="1"/>
</dbReference>
<dbReference type="PROSITE" id="PS50995">
    <property type="entry name" value="HTH_MARR_2"/>
    <property type="match status" value="1"/>
</dbReference>
<dbReference type="Proteomes" id="UP000092482">
    <property type="component" value="Chromosome"/>
</dbReference>
<dbReference type="KEGG" id="serj:SGUI_2035"/>
<dbReference type="PANTHER" id="PTHR33164:SF99">
    <property type="entry name" value="MARR FAMILY REGULATORY PROTEIN"/>
    <property type="match status" value="1"/>
</dbReference>
<accession>A0A1B1NDG7</accession>
<feature type="domain" description="HTH marR-type" evidence="1">
    <location>
        <begin position="14"/>
        <end position="146"/>
    </location>
</feature>
<keyword evidence="3" id="KW-1185">Reference proteome</keyword>
<dbReference type="PATRIC" id="fig|1758689.4.peg.2117"/>
<dbReference type="RefSeq" id="WP_066639702.1">
    <property type="nucleotide sequence ID" value="NZ_CP014989.1"/>
</dbReference>
<dbReference type="InterPro" id="IPR036390">
    <property type="entry name" value="WH_DNA-bd_sf"/>
</dbReference>
<name>A0A1B1NDG7_9MICO</name>
<dbReference type="GO" id="GO:0006950">
    <property type="term" value="P:response to stress"/>
    <property type="evidence" value="ECO:0007669"/>
    <property type="project" value="TreeGrafter"/>
</dbReference>
<organism evidence="2 3">
    <name type="scientific">Serinicoccus hydrothermalis</name>
    <dbReference type="NCBI Taxonomy" id="1758689"/>
    <lineage>
        <taxon>Bacteria</taxon>
        <taxon>Bacillati</taxon>
        <taxon>Actinomycetota</taxon>
        <taxon>Actinomycetes</taxon>
        <taxon>Micrococcales</taxon>
        <taxon>Ornithinimicrobiaceae</taxon>
        <taxon>Serinicoccus</taxon>
    </lineage>
</organism>
<evidence type="ECO:0000259" key="1">
    <source>
        <dbReference type="PROSITE" id="PS50995"/>
    </source>
</evidence>
<dbReference type="EMBL" id="CP014989">
    <property type="protein sequence ID" value="ANS79431.1"/>
    <property type="molecule type" value="Genomic_DNA"/>
</dbReference>
<gene>
    <name evidence="2" type="ORF">SGUI_2035</name>
</gene>
<protein>
    <submittedName>
        <fullName evidence="2">Transcriptional regulator, MarR family</fullName>
    </submittedName>
</protein>
<dbReference type="InterPro" id="IPR039422">
    <property type="entry name" value="MarR/SlyA-like"/>
</dbReference>
<dbReference type="SUPFAM" id="SSF46785">
    <property type="entry name" value="Winged helix' DNA-binding domain"/>
    <property type="match status" value="1"/>
</dbReference>
<dbReference type="InterPro" id="IPR036388">
    <property type="entry name" value="WH-like_DNA-bd_sf"/>
</dbReference>